<keyword evidence="1" id="KW-0433">Leucine-rich repeat</keyword>
<gene>
    <name evidence="4" type="ORF">COLO4_20682</name>
</gene>
<keyword evidence="2" id="KW-0677">Repeat</keyword>
<evidence type="ECO:0000313" key="5">
    <source>
        <dbReference type="Proteomes" id="UP000187203"/>
    </source>
</evidence>
<comment type="caution">
    <text evidence="4">The sequence shown here is derived from an EMBL/GenBank/DDBJ whole genome shotgun (WGS) entry which is preliminary data.</text>
</comment>
<name>A0A1R3IXM4_9ROSI</name>
<dbReference type="InterPro" id="IPR013210">
    <property type="entry name" value="LRR_N_plant-typ"/>
</dbReference>
<dbReference type="STRING" id="93759.A0A1R3IXM4"/>
<dbReference type="EMBL" id="AWUE01017335">
    <property type="protein sequence ID" value="OMO87339.1"/>
    <property type="molecule type" value="Genomic_DNA"/>
</dbReference>
<dbReference type="Pfam" id="PF08263">
    <property type="entry name" value="LRRNT_2"/>
    <property type="match status" value="1"/>
</dbReference>
<organism evidence="4 5">
    <name type="scientific">Corchorus olitorius</name>
    <dbReference type="NCBI Taxonomy" id="93759"/>
    <lineage>
        <taxon>Eukaryota</taxon>
        <taxon>Viridiplantae</taxon>
        <taxon>Streptophyta</taxon>
        <taxon>Embryophyta</taxon>
        <taxon>Tracheophyta</taxon>
        <taxon>Spermatophyta</taxon>
        <taxon>Magnoliopsida</taxon>
        <taxon>eudicotyledons</taxon>
        <taxon>Gunneridae</taxon>
        <taxon>Pentapetalae</taxon>
        <taxon>rosids</taxon>
        <taxon>malvids</taxon>
        <taxon>Malvales</taxon>
        <taxon>Malvaceae</taxon>
        <taxon>Grewioideae</taxon>
        <taxon>Apeibeae</taxon>
        <taxon>Corchorus</taxon>
    </lineage>
</organism>
<dbReference type="OrthoDB" id="1722609at2759"/>
<feature type="domain" description="Leucine-rich repeat-containing N-terminal plant-type" evidence="3">
    <location>
        <begin position="34"/>
        <end position="66"/>
    </location>
</feature>
<evidence type="ECO:0000259" key="3">
    <source>
        <dbReference type="Pfam" id="PF08263"/>
    </source>
</evidence>
<protein>
    <submittedName>
        <fullName evidence="4">Leucine-rich repeat extensin-like protein 4-like protein</fullName>
    </submittedName>
</protein>
<dbReference type="Proteomes" id="UP000187203">
    <property type="component" value="Unassembled WGS sequence"/>
</dbReference>
<proteinExistence type="predicted"/>
<evidence type="ECO:0000256" key="1">
    <source>
        <dbReference type="ARBA" id="ARBA00022614"/>
    </source>
</evidence>
<evidence type="ECO:0000313" key="4">
    <source>
        <dbReference type="EMBL" id="OMO87339.1"/>
    </source>
</evidence>
<sequence length="75" mass="7914">MGGGVGIDIGNHFGSVWIGNLLFHCSSVKLSNAYTALQAWKSAISDDLLGILKTWVGSDVCKLAGVMVTGFVEEQ</sequence>
<accession>A0A1R3IXM4</accession>
<keyword evidence="5" id="KW-1185">Reference proteome</keyword>
<dbReference type="AlphaFoldDB" id="A0A1R3IXM4"/>
<reference evidence="5" key="1">
    <citation type="submission" date="2013-09" db="EMBL/GenBank/DDBJ databases">
        <title>Corchorus olitorius genome sequencing.</title>
        <authorList>
            <person name="Alam M."/>
            <person name="Haque M.S."/>
            <person name="Islam M.S."/>
            <person name="Emdad E.M."/>
            <person name="Islam M.M."/>
            <person name="Ahmed B."/>
            <person name="Halim A."/>
            <person name="Hossen Q.M.M."/>
            <person name="Hossain M.Z."/>
            <person name="Ahmed R."/>
            <person name="Khan M.M."/>
            <person name="Islam R."/>
            <person name="Rashid M.M."/>
            <person name="Khan S.A."/>
            <person name="Rahman M.S."/>
            <person name="Alam M."/>
            <person name="Yahiya A.S."/>
            <person name="Khan M.S."/>
            <person name="Azam M.S."/>
            <person name="Haque T."/>
            <person name="Lashkar M.Z.H."/>
            <person name="Akhand A.I."/>
            <person name="Morshed G."/>
            <person name="Roy S."/>
            <person name="Uddin K.S."/>
            <person name="Rabeya T."/>
            <person name="Hossain A.S."/>
            <person name="Chowdhury A."/>
            <person name="Snigdha A.R."/>
            <person name="Mortoza M.S."/>
            <person name="Matin S.A."/>
            <person name="Hoque S.M.E."/>
            <person name="Islam M.K."/>
            <person name="Roy D.K."/>
            <person name="Haider R."/>
            <person name="Moosa M.M."/>
            <person name="Elias S.M."/>
            <person name="Hasan A.M."/>
            <person name="Jahan S."/>
            <person name="Shafiuddin M."/>
            <person name="Mahmood N."/>
            <person name="Shommy N.S."/>
        </authorList>
    </citation>
    <scope>NUCLEOTIDE SEQUENCE [LARGE SCALE GENOMIC DNA]</scope>
    <source>
        <strain evidence="5">cv. O-4</strain>
    </source>
</reference>
<evidence type="ECO:0000256" key="2">
    <source>
        <dbReference type="ARBA" id="ARBA00022737"/>
    </source>
</evidence>